<keyword evidence="1" id="KW-0808">Transferase</keyword>
<dbReference type="SUPFAM" id="SSF55729">
    <property type="entry name" value="Acyl-CoA N-acyltransferases (Nat)"/>
    <property type="match status" value="1"/>
</dbReference>
<keyword evidence="4" id="KW-0687">Ribonucleoprotein</keyword>
<comment type="caution">
    <text evidence="4">The sequence shown here is derived from an EMBL/GenBank/DDBJ whole genome shotgun (WGS) entry which is preliminary data.</text>
</comment>
<reference evidence="4 5" key="1">
    <citation type="submission" date="2020-08" db="EMBL/GenBank/DDBJ databases">
        <title>Genomic Encyclopedia of Type Strains, Phase IV (KMG-V): Genome sequencing to study the core and pangenomes of soil and plant-associated prokaryotes.</title>
        <authorList>
            <person name="Whitman W."/>
        </authorList>
    </citation>
    <scope>NUCLEOTIDE SEQUENCE [LARGE SCALE GENOMIC DNA]</scope>
    <source>
        <strain evidence="4 5">X5P3</strain>
    </source>
</reference>
<dbReference type="InterPro" id="IPR050832">
    <property type="entry name" value="Bact_Acetyltransf"/>
</dbReference>
<dbReference type="AlphaFoldDB" id="A0A7W8EA77"/>
<dbReference type="EMBL" id="JACHIO010000010">
    <property type="protein sequence ID" value="MBB5064309.1"/>
    <property type="molecule type" value="Genomic_DNA"/>
</dbReference>
<dbReference type="CDD" id="cd04301">
    <property type="entry name" value="NAT_SF"/>
    <property type="match status" value="1"/>
</dbReference>
<dbReference type="Pfam" id="PF00583">
    <property type="entry name" value="Acetyltransf_1"/>
    <property type="match status" value="1"/>
</dbReference>
<protein>
    <submittedName>
        <fullName evidence="4">Ribosomal protein S18 acetylase RimI-like enzyme</fullName>
    </submittedName>
</protein>
<gene>
    <name evidence="4" type="ORF">HDF15_002663</name>
</gene>
<dbReference type="RefSeq" id="WP_184256112.1">
    <property type="nucleotide sequence ID" value="NZ_JACHIO010000010.1"/>
</dbReference>
<evidence type="ECO:0000313" key="4">
    <source>
        <dbReference type="EMBL" id="MBB5064309.1"/>
    </source>
</evidence>
<dbReference type="GO" id="GO:0005840">
    <property type="term" value="C:ribosome"/>
    <property type="evidence" value="ECO:0007669"/>
    <property type="project" value="UniProtKB-KW"/>
</dbReference>
<evidence type="ECO:0000256" key="1">
    <source>
        <dbReference type="ARBA" id="ARBA00022679"/>
    </source>
</evidence>
<proteinExistence type="predicted"/>
<dbReference type="Gene3D" id="3.40.630.30">
    <property type="match status" value="1"/>
</dbReference>
<keyword evidence="4" id="KW-0689">Ribosomal protein</keyword>
<evidence type="ECO:0000259" key="3">
    <source>
        <dbReference type="PROSITE" id="PS51186"/>
    </source>
</evidence>
<dbReference type="PANTHER" id="PTHR43877">
    <property type="entry name" value="AMINOALKYLPHOSPHONATE N-ACETYLTRANSFERASE-RELATED-RELATED"/>
    <property type="match status" value="1"/>
</dbReference>
<evidence type="ECO:0000256" key="2">
    <source>
        <dbReference type="ARBA" id="ARBA00023315"/>
    </source>
</evidence>
<feature type="domain" description="N-acetyltransferase" evidence="3">
    <location>
        <begin position="1"/>
        <end position="167"/>
    </location>
</feature>
<dbReference type="Proteomes" id="UP000584867">
    <property type="component" value="Unassembled WGS sequence"/>
</dbReference>
<accession>A0A7W8EA77</accession>
<sequence length="167" mass="18698">MQIRLATSDDIPNIMQIVRRVVPLMRASGNLQWDDRYPNPEVFAQDVQLSQLWVADVDGTLAGMAAITTDQAPEYAQVGWDIHELAIVVHRIAVDPDFAGRGIAVALMQQAETVARERGIAKLRVDTNTQNQVTQRLFPKLGYTFAGEITLDFRPGLNFLCYEKQLS</sequence>
<dbReference type="InterPro" id="IPR016181">
    <property type="entry name" value="Acyl_CoA_acyltransferase"/>
</dbReference>
<keyword evidence="2" id="KW-0012">Acyltransferase</keyword>
<organism evidence="4 5">
    <name type="scientific">Granulicella mallensis</name>
    <dbReference type="NCBI Taxonomy" id="940614"/>
    <lineage>
        <taxon>Bacteria</taxon>
        <taxon>Pseudomonadati</taxon>
        <taxon>Acidobacteriota</taxon>
        <taxon>Terriglobia</taxon>
        <taxon>Terriglobales</taxon>
        <taxon>Acidobacteriaceae</taxon>
        <taxon>Granulicella</taxon>
    </lineage>
</organism>
<name>A0A7W8EA77_9BACT</name>
<dbReference type="GO" id="GO:0016747">
    <property type="term" value="F:acyltransferase activity, transferring groups other than amino-acyl groups"/>
    <property type="evidence" value="ECO:0007669"/>
    <property type="project" value="InterPro"/>
</dbReference>
<evidence type="ECO:0000313" key="5">
    <source>
        <dbReference type="Proteomes" id="UP000584867"/>
    </source>
</evidence>
<dbReference type="InterPro" id="IPR000182">
    <property type="entry name" value="GNAT_dom"/>
</dbReference>
<dbReference type="PROSITE" id="PS51186">
    <property type="entry name" value="GNAT"/>
    <property type="match status" value="1"/>
</dbReference>